<dbReference type="InterPro" id="IPR050167">
    <property type="entry name" value="Ser_Thr_protein_kinase"/>
</dbReference>
<sequence length="238" mass="26464">MGAPLGGSSFPTPYESWRGEEMGSSPPFLRLDGGRTGGRWPSGQPSEAPAQRRRAGRLEGRRGSLEGSLSSPLRLNKGEHRLPPCLVNCLFRRAMPLFELGSNIGSRLHYLHSKNIVHKHVKTDNMLLNKNLTIKLAHDFGIAGHVENSNPEDIIYMAPDVIRLELHLILNGNPYDRKCDIYSYGICLWEIYCCQRPYSNLSFSELTSALLPLLKLLRSVAPMQLVGAIGGQSLLFVE</sequence>
<keyword evidence="4" id="KW-1185">Reference proteome</keyword>
<dbReference type="SMART" id="SM00220">
    <property type="entry name" value="S_TKc"/>
    <property type="match status" value="1"/>
</dbReference>
<dbReference type="GO" id="GO:0005737">
    <property type="term" value="C:cytoplasm"/>
    <property type="evidence" value="ECO:0007669"/>
    <property type="project" value="TreeGrafter"/>
</dbReference>
<reference evidence="3 4" key="1">
    <citation type="submission" date="2024-01" db="EMBL/GenBank/DDBJ databases">
        <title>Genome assemblies of Stephania.</title>
        <authorList>
            <person name="Yang L."/>
        </authorList>
    </citation>
    <scope>NUCLEOTIDE SEQUENCE [LARGE SCALE GENOMIC DNA]</scope>
    <source>
        <strain evidence="3">QJT</strain>
        <tissue evidence="3">Leaf</tissue>
    </source>
</reference>
<dbReference type="AlphaFoldDB" id="A0AAP0NLC4"/>
<dbReference type="GO" id="GO:0007165">
    <property type="term" value="P:signal transduction"/>
    <property type="evidence" value="ECO:0007669"/>
    <property type="project" value="TreeGrafter"/>
</dbReference>
<feature type="region of interest" description="Disordered" evidence="1">
    <location>
        <begin position="1"/>
        <end position="72"/>
    </location>
</feature>
<dbReference type="Gene3D" id="1.10.510.10">
    <property type="entry name" value="Transferase(Phosphotransferase) domain 1"/>
    <property type="match status" value="1"/>
</dbReference>
<evidence type="ECO:0000256" key="1">
    <source>
        <dbReference type="SAM" id="MobiDB-lite"/>
    </source>
</evidence>
<name>A0AAP0NLC4_9MAGN</name>
<evidence type="ECO:0000313" key="3">
    <source>
        <dbReference type="EMBL" id="KAK9110589.1"/>
    </source>
</evidence>
<dbReference type="Proteomes" id="UP001417504">
    <property type="component" value="Unassembled WGS sequence"/>
</dbReference>
<comment type="caution">
    <text evidence="3">The sequence shown here is derived from an EMBL/GenBank/DDBJ whole genome shotgun (WGS) entry which is preliminary data.</text>
</comment>
<dbReference type="InterPro" id="IPR000719">
    <property type="entry name" value="Prot_kinase_dom"/>
</dbReference>
<dbReference type="GO" id="GO:0004672">
    <property type="term" value="F:protein kinase activity"/>
    <property type="evidence" value="ECO:0007669"/>
    <property type="project" value="InterPro"/>
</dbReference>
<feature type="domain" description="Protein kinase" evidence="2">
    <location>
        <begin position="1"/>
        <end position="238"/>
    </location>
</feature>
<evidence type="ECO:0000313" key="4">
    <source>
        <dbReference type="Proteomes" id="UP001417504"/>
    </source>
</evidence>
<dbReference type="PROSITE" id="PS50011">
    <property type="entry name" value="PROTEIN_KINASE_DOM"/>
    <property type="match status" value="1"/>
</dbReference>
<dbReference type="GO" id="GO:0005524">
    <property type="term" value="F:ATP binding"/>
    <property type="evidence" value="ECO:0007669"/>
    <property type="project" value="InterPro"/>
</dbReference>
<dbReference type="PANTHER" id="PTHR23257:SF788">
    <property type="entry name" value="SERINE_THREONINE-PROTEIN KINASE HT1-LIKE"/>
    <property type="match status" value="1"/>
</dbReference>
<organism evidence="3 4">
    <name type="scientific">Stephania japonica</name>
    <dbReference type="NCBI Taxonomy" id="461633"/>
    <lineage>
        <taxon>Eukaryota</taxon>
        <taxon>Viridiplantae</taxon>
        <taxon>Streptophyta</taxon>
        <taxon>Embryophyta</taxon>
        <taxon>Tracheophyta</taxon>
        <taxon>Spermatophyta</taxon>
        <taxon>Magnoliopsida</taxon>
        <taxon>Ranunculales</taxon>
        <taxon>Menispermaceae</taxon>
        <taxon>Menispermoideae</taxon>
        <taxon>Cissampelideae</taxon>
        <taxon>Stephania</taxon>
    </lineage>
</organism>
<dbReference type="PANTHER" id="PTHR23257">
    <property type="entry name" value="SERINE-THREONINE PROTEIN KINASE"/>
    <property type="match status" value="1"/>
</dbReference>
<dbReference type="Pfam" id="PF00069">
    <property type="entry name" value="Pkinase"/>
    <property type="match status" value="1"/>
</dbReference>
<accession>A0AAP0NLC4</accession>
<dbReference type="EMBL" id="JBBNAE010000007">
    <property type="protein sequence ID" value="KAK9110589.1"/>
    <property type="molecule type" value="Genomic_DNA"/>
</dbReference>
<dbReference type="SUPFAM" id="SSF56112">
    <property type="entry name" value="Protein kinase-like (PK-like)"/>
    <property type="match status" value="1"/>
</dbReference>
<proteinExistence type="predicted"/>
<evidence type="ECO:0000259" key="2">
    <source>
        <dbReference type="PROSITE" id="PS50011"/>
    </source>
</evidence>
<dbReference type="InterPro" id="IPR011009">
    <property type="entry name" value="Kinase-like_dom_sf"/>
</dbReference>
<gene>
    <name evidence="3" type="ORF">Sjap_018649</name>
</gene>
<protein>
    <recommendedName>
        <fullName evidence="2">Protein kinase domain-containing protein</fullName>
    </recommendedName>
</protein>